<organism evidence="8 9">
    <name type="scientific">Christensenella hongkongensis</name>
    <dbReference type="NCBI Taxonomy" id="270498"/>
    <lineage>
        <taxon>Bacteria</taxon>
        <taxon>Bacillati</taxon>
        <taxon>Bacillota</taxon>
        <taxon>Clostridia</taxon>
        <taxon>Christensenellales</taxon>
        <taxon>Christensenellaceae</taxon>
        <taxon>Christensenella</taxon>
    </lineage>
</organism>
<evidence type="ECO:0000256" key="4">
    <source>
        <dbReference type="ARBA" id="ARBA00022801"/>
    </source>
</evidence>
<evidence type="ECO:0000256" key="2">
    <source>
        <dbReference type="ARBA" id="ARBA00022722"/>
    </source>
</evidence>
<dbReference type="PANTHER" id="PTHR30636:SF3">
    <property type="entry name" value="UPF0701 PROTEIN YICC"/>
    <property type="match status" value="1"/>
</dbReference>
<dbReference type="Pfam" id="PF03755">
    <property type="entry name" value="YicC-like_N"/>
    <property type="match status" value="1"/>
</dbReference>
<dbReference type="InterPro" id="IPR005229">
    <property type="entry name" value="YicC/YloC-like"/>
</dbReference>
<evidence type="ECO:0000313" key="8">
    <source>
        <dbReference type="EMBL" id="KKI51266.1"/>
    </source>
</evidence>
<dbReference type="PANTHER" id="PTHR30636">
    <property type="entry name" value="UPF0701 PROTEIN YICC"/>
    <property type="match status" value="1"/>
</dbReference>
<comment type="caution">
    <text evidence="8">The sequence shown here is derived from an EMBL/GenBank/DDBJ whole genome shotgun (WGS) entry which is preliminary data.</text>
</comment>
<evidence type="ECO:0000256" key="3">
    <source>
        <dbReference type="ARBA" id="ARBA00022759"/>
    </source>
</evidence>
<keyword evidence="4" id="KW-0378">Hydrolase</keyword>
<dbReference type="GO" id="GO:0016787">
    <property type="term" value="F:hydrolase activity"/>
    <property type="evidence" value="ECO:0007669"/>
    <property type="project" value="UniProtKB-KW"/>
</dbReference>
<dbReference type="InterPro" id="IPR013527">
    <property type="entry name" value="YicC-like_N"/>
</dbReference>
<evidence type="ECO:0000313" key="9">
    <source>
        <dbReference type="Proteomes" id="UP000034076"/>
    </source>
</evidence>
<comment type="cofactor">
    <cofactor evidence="1">
        <name>a divalent metal cation</name>
        <dbReference type="ChEBI" id="CHEBI:60240"/>
    </cofactor>
</comment>
<feature type="domain" description="Endoribonuclease YicC-like N-terminal" evidence="6">
    <location>
        <begin position="1"/>
        <end position="155"/>
    </location>
</feature>
<name>A0A0M2NJX5_9FIRM</name>
<dbReference type="NCBIfam" id="TIGR00255">
    <property type="entry name" value="YicC/YloC family endoribonuclease"/>
    <property type="match status" value="1"/>
</dbReference>
<dbReference type="PATRIC" id="fig|270498.16.peg.11"/>
<keyword evidence="2" id="KW-0540">Nuclease</keyword>
<proteinExistence type="inferred from homology"/>
<accession>A0A0M2NJX5</accession>
<comment type="similarity">
    <text evidence="5">Belongs to the YicC/YloC family.</text>
</comment>
<dbReference type="InterPro" id="IPR013551">
    <property type="entry name" value="YicC-like_C"/>
</dbReference>
<keyword evidence="9" id="KW-1185">Reference proteome</keyword>
<evidence type="ECO:0000256" key="1">
    <source>
        <dbReference type="ARBA" id="ARBA00001968"/>
    </source>
</evidence>
<dbReference type="Pfam" id="PF08340">
    <property type="entry name" value="YicC-like_C"/>
    <property type="match status" value="1"/>
</dbReference>
<evidence type="ECO:0000259" key="7">
    <source>
        <dbReference type="Pfam" id="PF08340"/>
    </source>
</evidence>
<dbReference type="EMBL" id="LAYJ01000078">
    <property type="protein sequence ID" value="KKI51266.1"/>
    <property type="molecule type" value="Genomic_DNA"/>
</dbReference>
<reference evidence="8 9" key="1">
    <citation type="submission" date="2015-04" db="EMBL/GenBank/DDBJ databases">
        <title>Draft genome sequence of bacteremic isolate Catabacter hongkongensis type strain HKU16T.</title>
        <authorList>
            <person name="Lau S.K."/>
            <person name="Teng J.L."/>
            <person name="Huang Y."/>
            <person name="Curreem S.O."/>
            <person name="Tsui S.K."/>
            <person name="Woo P.C."/>
        </authorList>
    </citation>
    <scope>NUCLEOTIDE SEQUENCE [LARGE SCALE GENOMIC DNA]</scope>
    <source>
        <strain evidence="8 9">HKU16</strain>
    </source>
</reference>
<dbReference type="AlphaFoldDB" id="A0A0M2NJX5"/>
<feature type="domain" description="Endoribonuclease YicC-like C-terminal" evidence="7">
    <location>
        <begin position="172"/>
        <end position="291"/>
    </location>
</feature>
<sequence length="291" mass="33370">MKSMTGFGKSEIAIDGRKLRVEIKTVNHRFLDISIREPRFMMFLEDEVRKYLKKHLSRGRVDVFIYYSSERIDAKKVIVDMPLVTAYLQAAREITEGTGIENDVTVSQLMRLPDAVTYEDENSDEQALKTLLYTNLDAALAELTASREKEGAQLKGDIIARLDTILAYAREIESKEDVVVTEYKAKLKERLQEILDGADVDEQRLAQEVAFYADRCNITEELVRIKSHVKQFKAAAEENTSQGRNMDFIVQELNREFNTIGSKTQDNEILKRVIAGKGEIEKIREQIQNIE</sequence>
<gene>
    <name evidence="8" type="ORF">CHK_1054</name>
</gene>
<dbReference type="STRING" id="270498.CHK_1054"/>
<evidence type="ECO:0000256" key="5">
    <source>
        <dbReference type="ARBA" id="ARBA00035648"/>
    </source>
</evidence>
<evidence type="ECO:0000259" key="6">
    <source>
        <dbReference type="Pfam" id="PF03755"/>
    </source>
</evidence>
<dbReference type="Proteomes" id="UP000034076">
    <property type="component" value="Unassembled WGS sequence"/>
</dbReference>
<protein>
    <submittedName>
        <fullName evidence="8">Protein YicC</fullName>
    </submittedName>
</protein>
<dbReference type="GO" id="GO:0004521">
    <property type="term" value="F:RNA endonuclease activity"/>
    <property type="evidence" value="ECO:0007669"/>
    <property type="project" value="InterPro"/>
</dbReference>
<keyword evidence="3" id="KW-0255">Endonuclease</keyword>